<dbReference type="InterPro" id="IPR027370">
    <property type="entry name" value="Znf-RING_euk"/>
</dbReference>
<dbReference type="InterPro" id="IPR017907">
    <property type="entry name" value="Znf_RING_CS"/>
</dbReference>
<evidence type="ECO:0000256" key="3">
    <source>
        <dbReference type="ARBA" id="ARBA00022833"/>
    </source>
</evidence>
<keyword evidence="3" id="KW-0862">Zinc</keyword>
<dbReference type="PANTHER" id="PTHR25465">
    <property type="entry name" value="B-BOX DOMAIN CONTAINING"/>
    <property type="match status" value="1"/>
</dbReference>
<protein>
    <recommendedName>
        <fullName evidence="6">RING-type domain-containing protein</fullName>
    </recommendedName>
</protein>
<dbReference type="PANTHER" id="PTHR25465:SF14">
    <property type="entry name" value="E3 UBIQUITIN-PROTEIN LIGASE TRIM65"/>
    <property type="match status" value="1"/>
</dbReference>
<dbReference type="Pfam" id="PF13445">
    <property type="entry name" value="zf-RING_UBOX"/>
    <property type="match status" value="1"/>
</dbReference>
<evidence type="ECO:0000313" key="7">
    <source>
        <dbReference type="Ensembl" id="ENSNMLP00000005880.1"/>
    </source>
</evidence>
<evidence type="ECO:0000256" key="4">
    <source>
        <dbReference type="PROSITE-ProRule" id="PRU00175"/>
    </source>
</evidence>
<keyword evidence="2 4" id="KW-0863">Zinc-finger</keyword>
<dbReference type="InterPro" id="IPR051051">
    <property type="entry name" value="E3_ubiq-ligase_TRIM/RNF"/>
</dbReference>
<dbReference type="InterPro" id="IPR001841">
    <property type="entry name" value="Znf_RING"/>
</dbReference>
<dbReference type="SUPFAM" id="SSF57850">
    <property type="entry name" value="RING/U-box"/>
    <property type="match status" value="1"/>
</dbReference>
<proteinExistence type="predicted"/>
<reference evidence="7" key="2">
    <citation type="submission" date="2025-09" db="UniProtKB">
        <authorList>
            <consortium name="Ensembl"/>
        </authorList>
    </citation>
    <scope>IDENTIFICATION</scope>
</reference>
<evidence type="ECO:0000256" key="1">
    <source>
        <dbReference type="ARBA" id="ARBA00022723"/>
    </source>
</evidence>
<sequence>MAARLEENLTCPICLSIYIDPLVLGCSHSFCAACLRSCWRTRRPGGGSVHSAGGGSLRIPTESGPEERVRGVPAGFGTYADIVIISETWLSKSTSNDEINILGYNVYR</sequence>
<dbReference type="InterPro" id="IPR013083">
    <property type="entry name" value="Znf_RING/FYVE/PHD"/>
</dbReference>
<feature type="region of interest" description="Disordered" evidence="5">
    <location>
        <begin position="45"/>
        <end position="72"/>
    </location>
</feature>
<accession>A0A8C6SEZ0</accession>
<keyword evidence="1" id="KW-0479">Metal-binding</keyword>
<dbReference type="Gene3D" id="3.30.40.10">
    <property type="entry name" value="Zinc/RING finger domain, C3HC4 (zinc finger)"/>
    <property type="match status" value="1"/>
</dbReference>
<feature type="domain" description="RING-type" evidence="6">
    <location>
        <begin position="11"/>
        <end position="37"/>
    </location>
</feature>
<dbReference type="Ensembl" id="ENSNMLT00000006739.1">
    <property type="protein sequence ID" value="ENSNMLP00000005880.1"/>
    <property type="gene ID" value="ENSNMLG00000004317.1"/>
</dbReference>
<evidence type="ECO:0000256" key="5">
    <source>
        <dbReference type="SAM" id="MobiDB-lite"/>
    </source>
</evidence>
<evidence type="ECO:0000259" key="6">
    <source>
        <dbReference type="PROSITE" id="PS50089"/>
    </source>
</evidence>
<dbReference type="Proteomes" id="UP000694523">
    <property type="component" value="Unplaced"/>
</dbReference>
<reference evidence="7" key="1">
    <citation type="submission" date="2025-08" db="UniProtKB">
        <authorList>
            <consortium name="Ensembl"/>
        </authorList>
    </citation>
    <scope>IDENTIFICATION</scope>
</reference>
<keyword evidence="8" id="KW-1185">Reference proteome</keyword>
<organism evidence="7 8">
    <name type="scientific">Neogobius melanostomus</name>
    <name type="common">round goby</name>
    <dbReference type="NCBI Taxonomy" id="47308"/>
    <lineage>
        <taxon>Eukaryota</taxon>
        <taxon>Metazoa</taxon>
        <taxon>Chordata</taxon>
        <taxon>Craniata</taxon>
        <taxon>Vertebrata</taxon>
        <taxon>Euteleostomi</taxon>
        <taxon>Actinopterygii</taxon>
        <taxon>Neopterygii</taxon>
        <taxon>Teleostei</taxon>
        <taxon>Neoteleostei</taxon>
        <taxon>Acanthomorphata</taxon>
        <taxon>Gobiaria</taxon>
        <taxon>Gobiiformes</taxon>
        <taxon>Gobioidei</taxon>
        <taxon>Gobiidae</taxon>
        <taxon>Benthophilinae</taxon>
        <taxon>Neogobiini</taxon>
        <taxon>Neogobius</taxon>
    </lineage>
</organism>
<dbReference type="PROSITE" id="PS50089">
    <property type="entry name" value="ZF_RING_2"/>
    <property type="match status" value="1"/>
</dbReference>
<evidence type="ECO:0000256" key="2">
    <source>
        <dbReference type="ARBA" id="ARBA00022771"/>
    </source>
</evidence>
<feature type="compositionally biased region" description="Gly residues" evidence="5">
    <location>
        <begin position="45"/>
        <end position="56"/>
    </location>
</feature>
<dbReference type="PROSITE" id="PS00518">
    <property type="entry name" value="ZF_RING_1"/>
    <property type="match status" value="1"/>
</dbReference>
<evidence type="ECO:0000313" key="8">
    <source>
        <dbReference type="Proteomes" id="UP000694523"/>
    </source>
</evidence>
<name>A0A8C6SEZ0_9GOBI</name>
<dbReference type="GO" id="GO:0008270">
    <property type="term" value="F:zinc ion binding"/>
    <property type="evidence" value="ECO:0007669"/>
    <property type="project" value="UniProtKB-KW"/>
</dbReference>
<dbReference type="AlphaFoldDB" id="A0A8C6SEZ0"/>